<evidence type="ECO:0000256" key="7">
    <source>
        <dbReference type="RuleBase" id="RU361113"/>
    </source>
</evidence>
<dbReference type="InterPro" id="IPR018460">
    <property type="entry name" value="Battenin_disease_Cln3_subgr"/>
</dbReference>
<reference evidence="9 10" key="1">
    <citation type="submission" date="2025-04" db="UniProtKB">
        <authorList>
            <consortium name="RefSeq"/>
        </authorList>
    </citation>
    <scope>IDENTIFICATION</scope>
    <source>
        <tissue evidence="9 10">Whole body</tissue>
    </source>
</reference>
<dbReference type="OrthoDB" id="5965864at2759"/>
<comment type="subcellular location">
    <subcellularLocation>
        <location evidence="1">Endomembrane system</location>
        <topology evidence="1">Multi-pass membrane protein</topology>
    </subcellularLocation>
    <subcellularLocation>
        <location evidence="7">Lysosome membrane</location>
        <topology evidence="7">Multi-pass membrane protein</topology>
    </subcellularLocation>
</comment>
<dbReference type="RefSeq" id="XP_025409150.1">
    <property type="nucleotide sequence ID" value="XM_025553365.1"/>
</dbReference>
<sequence length="394" mass="43463">MTDTTVKSNILTLTSFWILGLCNNFGYVVMLSSAHDILKSKSSVPEGNDTVISNSTVVAYARECNHLSTGVILLADIIPGLLIKTFSPFFALHVNRRLSLCIGLTVASFITVARANTELIAAIGVALTAMASGLGESTLLSYMVNYERGVITSWSSGTGAAGILGALTYAGLTGFFNLSPSTTLYLMLSVPGLMGVSFWVLLEHPNKDVTQITQHSSESNKQNQTVSSKISYMPQLMKFMIPLGLVYFFEYLINQGLFELVYFENIWLTHAEQYRWYQVLYQLGVFISRTSVNLFPIEKIWILTILQGFNVILFLIEALYSFIPNIYIIFAIIVFEGLLGGGAYANSYHNIMKKVPKDKQEFSMAMTSFADSIGVSLAGVLAIPLHNRICLLPK</sequence>
<feature type="transmembrane region" description="Helical" evidence="7">
    <location>
        <begin position="300"/>
        <end position="320"/>
    </location>
</feature>
<feature type="transmembrane region" description="Helical" evidence="7">
    <location>
        <begin position="184"/>
        <end position="202"/>
    </location>
</feature>
<keyword evidence="6 7" id="KW-0472">Membrane</keyword>
<keyword evidence="8" id="KW-1185">Reference proteome</keyword>
<feature type="transmembrane region" description="Helical" evidence="7">
    <location>
        <begin position="94"/>
        <end position="113"/>
    </location>
</feature>
<dbReference type="InterPro" id="IPR036259">
    <property type="entry name" value="MFS_trans_sf"/>
</dbReference>
<dbReference type="Gene3D" id="1.20.1250.20">
    <property type="entry name" value="MFS general substrate transporter like domains"/>
    <property type="match status" value="1"/>
</dbReference>
<evidence type="ECO:0000256" key="5">
    <source>
        <dbReference type="ARBA" id="ARBA00022989"/>
    </source>
</evidence>
<dbReference type="Proteomes" id="UP000694846">
    <property type="component" value="Unplaced"/>
</dbReference>
<evidence type="ECO:0000256" key="6">
    <source>
        <dbReference type="ARBA" id="ARBA00023136"/>
    </source>
</evidence>
<evidence type="ECO:0000313" key="8">
    <source>
        <dbReference type="Proteomes" id="UP000694846"/>
    </source>
</evidence>
<evidence type="ECO:0000313" key="11">
    <source>
        <dbReference type="RefSeq" id="XP_025409151.1"/>
    </source>
</evidence>
<dbReference type="PANTHER" id="PTHR10981">
    <property type="entry name" value="BATTENIN"/>
    <property type="match status" value="1"/>
</dbReference>
<dbReference type="GO" id="GO:0005765">
    <property type="term" value="C:lysosomal membrane"/>
    <property type="evidence" value="ECO:0007669"/>
    <property type="project" value="UniProtKB-SubCell"/>
</dbReference>
<dbReference type="GO" id="GO:0051453">
    <property type="term" value="P:regulation of intracellular pH"/>
    <property type="evidence" value="ECO:0007669"/>
    <property type="project" value="TreeGrafter"/>
</dbReference>
<evidence type="ECO:0000256" key="4">
    <source>
        <dbReference type="ARBA" id="ARBA00022692"/>
    </source>
</evidence>
<keyword evidence="7" id="KW-0458">Lysosome</keyword>
<evidence type="ECO:0000313" key="9">
    <source>
        <dbReference type="RefSeq" id="XP_025409148.1"/>
    </source>
</evidence>
<dbReference type="PRINTS" id="PR01315">
    <property type="entry name" value="BATTENIN"/>
</dbReference>
<dbReference type="GO" id="GO:0007040">
    <property type="term" value="P:lysosome organization"/>
    <property type="evidence" value="ECO:0007669"/>
    <property type="project" value="TreeGrafter"/>
</dbReference>
<dbReference type="PIRSF" id="PIRSF015974">
    <property type="entry name" value="CLN3_BTN1"/>
    <property type="match status" value="1"/>
</dbReference>
<keyword evidence="3" id="KW-0813">Transport</keyword>
<dbReference type="InterPro" id="IPR003492">
    <property type="entry name" value="Battenin_disease_Cln3"/>
</dbReference>
<keyword evidence="5 7" id="KW-1133">Transmembrane helix</keyword>
<feature type="transmembrane region" description="Helical" evidence="7">
    <location>
        <begin position="236"/>
        <end position="253"/>
    </location>
</feature>
<comment type="similarity">
    <text evidence="2 7">Belongs to the battenin family.</text>
</comment>
<dbReference type="RefSeq" id="XP_025409148.1">
    <property type="nucleotide sequence ID" value="XM_025553363.1"/>
</dbReference>
<feature type="transmembrane region" description="Helical" evidence="7">
    <location>
        <begin position="12"/>
        <end position="31"/>
    </location>
</feature>
<feature type="transmembrane region" description="Helical" evidence="7">
    <location>
        <begin position="119"/>
        <end position="142"/>
    </location>
</feature>
<dbReference type="CTD" id="1201"/>
<dbReference type="SUPFAM" id="SSF103473">
    <property type="entry name" value="MFS general substrate transporter"/>
    <property type="match status" value="1"/>
</dbReference>
<dbReference type="AlphaFoldDB" id="A0A8B8FEH7"/>
<dbReference type="GeneID" id="112682685"/>
<feature type="transmembrane region" description="Helical" evidence="7">
    <location>
        <begin position="365"/>
        <end position="385"/>
    </location>
</feature>
<feature type="transmembrane region" description="Helical" evidence="7">
    <location>
        <begin position="327"/>
        <end position="345"/>
    </location>
</feature>
<dbReference type="Pfam" id="PF02487">
    <property type="entry name" value="CLN3"/>
    <property type="match status" value="1"/>
</dbReference>
<evidence type="ECO:0000256" key="1">
    <source>
        <dbReference type="ARBA" id="ARBA00004127"/>
    </source>
</evidence>
<protein>
    <recommendedName>
        <fullName evidence="7">Battenin</fullName>
    </recommendedName>
</protein>
<feature type="transmembrane region" description="Helical" evidence="7">
    <location>
        <begin position="154"/>
        <end position="172"/>
    </location>
</feature>
<accession>A0A8B8FEH7</accession>
<evidence type="ECO:0000313" key="10">
    <source>
        <dbReference type="RefSeq" id="XP_025409150.1"/>
    </source>
</evidence>
<organism evidence="8 9">
    <name type="scientific">Sipha flava</name>
    <name type="common">yellow sugarcane aphid</name>
    <dbReference type="NCBI Taxonomy" id="143950"/>
    <lineage>
        <taxon>Eukaryota</taxon>
        <taxon>Metazoa</taxon>
        <taxon>Ecdysozoa</taxon>
        <taxon>Arthropoda</taxon>
        <taxon>Hexapoda</taxon>
        <taxon>Insecta</taxon>
        <taxon>Pterygota</taxon>
        <taxon>Neoptera</taxon>
        <taxon>Paraneoptera</taxon>
        <taxon>Hemiptera</taxon>
        <taxon>Sternorrhyncha</taxon>
        <taxon>Aphidomorpha</taxon>
        <taxon>Aphidoidea</taxon>
        <taxon>Aphididae</taxon>
        <taxon>Sipha</taxon>
    </lineage>
</organism>
<evidence type="ECO:0000256" key="3">
    <source>
        <dbReference type="ARBA" id="ARBA00022448"/>
    </source>
</evidence>
<evidence type="ECO:0000256" key="2">
    <source>
        <dbReference type="ARBA" id="ARBA00007467"/>
    </source>
</evidence>
<proteinExistence type="inferred from homology"/>
<gene>
    <name evidence="9 10 11" type="primary">LOC112682685</name>
</gene>
<keyword evidence="4 7" id="KW-0812">Transmembrane</keyword>
<dbReference type="GO" id="GO:0012505">
    <property type="term" value="C:endomembrane system"/>
    <property type="evidence" value="ECO:0007669"/>
    <property type="project" value="UniProtKB-SubCell"/>
</dbReference>
<dbReference type="RefSeq" id="XP_025409151.1">
    <property type="nucleotide sequence ID" value="XM_025553366.1"/>
</dbReference>
<name>A0A8B8FEH7_9HEMI</name>
<dbReference type="PANTHER" id="PTHR10981:SF0">
    <property type="entry name" value="BATTENIN"/>
    <property type="match status" value="1"/>
</dbReference>